<feature type="active site" description="Acyl-ester intermediate" evidence="1">
    <location>
        <position position="250"/>
    </location>
</feature>
<accession>A0A7R8WHA0</accession>
<dbReference type="PANTHER" id="PTHR43372">
    <property type="entry name" value="FATTY-ACID AMIDE HYDROLASE"/>
    <property type="match status" value="1"/>
</dbReference>
<dbReference type="EMBL" id="OB661675">
    <property type="protein sequence ID" value="CAD7228734.1"/>
    <property type="molecule type" value="Genomic_DNA"/>
</dbReference>
<dbReference type="GO" id="GO:0012505">
    <property type="term" value="C:endomembrane system"/>
    <property type="evidence" value="ECO:0007669"/>
    <property type="project" value="TreeGrafter"/>
</dbReference>
<feature type="active site" description="Charge relay system" evidence="1">
    <location>
        <position position="151"/>
    </location>
</feature>
<dbReference type="InterPro" id="IPR052739">
    <property type="entry name" value="FAAH2"/>
</dbReference>
<feature type="active site" description="Charge relay system" evidence="1">
    <location>
        <position position="226"/>
    </location>
</feature>
<dbReference type="Gene3D" id="3.90.1300.10">
    <property type="entry name" value="Amidase signature (AS) domain"/>
    <property type="match status" value="1"/>
</dbReference>
<protein>
    <submittedName>
        <fullName evidence="2">Uncharacterized protein</fullName>
    </submittedName>
</protein>
<dbReference type="PANTHER" id="PTHR43372:SF3">
    <property type="entry name" value="AT07710P-RELATED"/>
    <property type="match status" value="1"/>
</dbReference>
<dbReference type="Pfam" id="PF01425">
    <property type="entry name" value="Amidase"/>
    <property type="match status" value="1"/>
</dbReference>
<dbReference type="InterPro" id="IPR023631">
    <property type="entry name" value="Amidase_dom"/>
</dbReference>
<dbReference type="PIRSF" id="PIRSF001221">
    <property type="entry name" value="Amidase_fungi"/>
    <property type="match status" value="1"/>
</dbReference>
<dbReference type="InterPro" id="IPR036928">
    <property type="entry name" value="AS_sf"/>
</dbReference>
<dbReference type="SUPFAM" id="SSF75304">
    <property type="entry name" value="Amidase signature (AS) enzymes"/>
    <property type="match status" value="1"/>
</dbReference>
<reference evidence="2" key="1">
    <citation type="submission" date="2020-11" db="EMBL/GenBank/DDBJ databases">
        <authorList>
            <person name="Tran Van P."/>
        </authorList>
    </citation>
    <scope>NUCLEOTIDE SEQUENCE</scope>
</reference>
<gene>
    <name evidence="2" type="ORF">CTOB1V02_LOCUS6612</name>
</gene>
<name>A0A7R8WHA0_9CRUS</name>
<proteinExistence type="predicted"/>
<evidence type="ECO:0000313" key="2">
    <source>
        <dbReference type="EMBL" id="CAD7228734.1"/>
    </source>
</evidence>
<dbReference type="OrthoDB" id="6428749at2759"/>
<dbReference type="AlphaFoldDB" id="A0A7R8WHA0"/>
<evidence type="ECO:0000256" key="1">
    <source>
        <dbReference type="PIRSR" id="PIRSR001221-1"/>
    </source>
</evidence>
<organism evidence="2">
    <name type="scientific">Cyprideis torosa</name>
    <dbReference type="NCBI Taxonomy" id="163714"/>
    <lineage>
        <taxon>Eukaryota</taxon>
        <taxon>Metazoa</taxon>
        <taxon>Ecdysozoa</taxon>
        <taxon>Arthropoda</taxon>
        <taxon>Crustacea</taxon>
        <taxon>Oligostraca</taxon>
        <taxon>Ostracoda</taxon>
        <taxon>Podocopa</taxon>
        <taxon>Podocopida</taxon>
        <taxon>Cytherocopina</taxon>
        <taxon>Cytheroidea</taxon>
        <taxon>Cytherideidae</taxon>
        <taxon>Cyprideis</taxon>
    </lineage>
</organism>
<sequence>MDPDYPCSSVSACSAANKLARFALEVLVSVVRYGLLVWSSFWKLIFRAAASVQPPKAVLPPIRDEILLMSLQDISSKLKAREISCVEVMQCFINRTKVINPFLNALVDERFEDALRDAEVVDQRIQTAADTGSIEDLFANYPLLGLPLSNKDSIAVKGLRQTVGLHLRKDVIAEDHARVVQRLVDAGAIPLCVTTVPEVCMHWECTNSIHGRTNNPYDIRRTSGGSSGGEGAFQTACGSSISIGSDIGGSIRIPAFFNGIFGLKPSAGIISNQGQYPPLSGERGKLLVLGPLCRHAKDLSMILPHIVEDLEVKKNLSSRNPESDLQTLRVFYMTNDTGNPLTTPVSGDCSRALRKVIQHFKSRGIPVRKVNLKRLFHSCGIWMSTMFPQGGNEQDYTFLQELGNRGAAHINPYLELLKLCIGKGKYTLSSLVVAIFESLGTSLIKCTSFQRTLQEMGQQLRLEFDQLLGANGIFLYPTWTRTAPFHNESIAGPFDFGYTCIFNALHLPAVTCPMGLDSQGLPVGVQAVANFKQDHHLLTIAEEIERAFGGWVCPSSIEIETHDADIETHDADIETHDADTLRHTMRTH</sequence>